<feature type="compositionally biased region" description="Low complexity" evidence="2">
    <location>
        <begin position="609"/>
        <end position="621"/>
    </location>
</feature>
<feature type="compositionally biased region" description="Low complexity" evidence="2">
    <location>
        <begin position="1133"/>
        <end position="1149"/>
    </location>
</feature>
<feature type="compositionally biased region" description="Polar residues" evidence="2">
    <location>
        <begin position="678"/>
        <end position="699"/>
    </location>
</feature>
<feature type="coiled-coil region" evidence="1">
    <location>
        <begin position="1325"/>
        <end position="1352"/>
    </location>
</feature>
<feature type="compositionally biased region" description="Low complexity" evidence="2">
    <location>
        <begin position="49"/>
        <end position="69"/>
    </location>
</feature>
<keyword evidence="5" id="KW-1185">Reference proteome</keyword>
<feature type="compositionally biased region" description="Basic and acidic residues" evidence="2">
    <location>
        <begin position="1727"/>
        <end position="1743"/>
    </location>
</feature>
<evidence type="ECO:0000313" key="5">
    <source>
        <dbReference type="Proteomes" id="UP001295444"/>
    </source>
</evidence>
<dbReference type="EMBL" id="OW240913">
    <property type="protein sequence ID" value="CAH2256575.1"/>
    <property type="molecule type" value="Genomic_DNA"/>
</dbReference>
<dbReference type="InterPro" id="IPR055309">
    <property type="entry name" value="Znf318-like"/>
</dbReference>
<dbReference type="SMART" id="SM00451">
    <property type="entry name" value="ZnF_U1"/>
    <property type="match status" value="2"/>
</dbReference>
<feature type="compositionally biased region" description="Basic and acidic residues" evidence="2">
    <location>
        <begin position="1446"/>
        <end position="1472"/>
    </location>
</feature>
<feature type="compositionally biased region" description="Polar residues" evidence="2">
    <location>
        <begin position="336"/>
        <end position="365"/>
    </location>
</feature>
<feature type="domain" description="C2H2-type" evidence="3">
    <location>
        <begin position="1586"/>
        <end position="1608"/>
    </location>
</feature>
<sequence>MYWGWPRPNRPNRPRRPRSPDWTKDIVFVPLARQRAPIPATRGPSPNIPTSKSPAPGGPSSNPSPQGPSKIGPSPTTSGVPSNQPTTPGVPSNQPTTPGVPSNQPTTPGVPSSQPTIPGGPSNQPTTPGVPSNQPTTPGVPSNQPTTPGGPSNQPTTPGGPSNQPTTPGGPSNQPTTPGGPSNQPTTLGGPSNARATTGGPSTKPATPGGPIAKPATTGGPSKNPAPLGGPGAKPAPLGGPSNNPAPLGGPGAKPAAPVCPGTKPAAPGVPATHTGPGSNPSTPGGSGAKPTTPGVPGTTVATSGVPAIHVAPGANLATTGPCHPATAGEPGAKAPSSSEPTIKGSSPSDLGTRDPSPSTLSTKVPSPKIPTSHETSCMELNTNEQSPNKSSTRGSSPRGLKSHNSSTTSSRSHCRSPSRPSSHTGHSSRTRSPTRPSVRDFSPRRSSYYRSPSGSSNRDWSPSGHTARDRSPTIKGHSPSSRGRSPRRQYSRDRSPSPRGRSPRRHYSRGRSPRSHHSHGRSPSPRRISSPRRSHRTYSPTGHRTRGRSPGRHHRSKSRERSKSRHRRSRSRERSLSSSHQSSPHSQRFSRSPSEDTSRHGHFHKRSYSPTYRSSPSTDSRSSKRDSLRKLPGDHQNAAPDSYRSTTTDLKRPPEEPLPMPKKSILKRPKTEPSDVQIDSYSSNKETSVLSSNSQCSSGGNTLFPVHVTDVSLTNSADQITGKHLDSHTNLMQTLQAPAYQINPPLTPESTMGDQAQAQPNIIPTFGDSNQSLGAMQPLGSAAVIIPLGSNVIPLDNTDSFLSSREVKSNQYSRTGSFLQMFNKSVCESQGIPYNPSLNFSDIKRAPNQKEELLQEPAKESAKAPVETLSSILQKRYRSRSEIEEEERFLYGDGENKKPGLEYVKESPASATLGLASPAPITPTLPAPSLVAPASMTANPVSPVPSSPVHEANKQEYEKIHDLLKSIGLDIGVAEIGKLAVRTQERLHGKKATPPTSQQTPLHQPSDKNPTVSAPQHRDSAPQHRDSAPQHRDSAPQHRDSAPQHRDSASQHRDSAPQHRDSASQHRDSAPQHRDSAPQHRDSAPQQRGTAPQQRGTAPQQRGTAPQQRGTAPQQRGTAPKQRGTAPQQQNSSSRTTVSSSRTTDSKSIQIPVLTEKRKSKSPVSLANREPAPQPVPTITLKTQSCPLTNLDIEMSPVDPNASLAKPTLSPVSPAQVSGYNAFTPPPSMSSYGMSPSIYNPYPHFVTYPSTSWYPQVHQHLANVPASPFIPLTPVNRLVTHSNLRVIETSQETDKKVDAPSPSSSAPKEMSLVFPEPNSKEIEKNKVLEELEELRSELKTREETLSMLSTKVKQLHTQQGILLRKKQREKAGYNDPLLEELNNAMDNLYKQLDSLRPKLEDAHHKESQLKKMALILGAKPEEMASTTQPSQKKSTSPQKTSALCRDTRSRSRSPSEDDIKSSSDPVPKGENKSMSSSKSNADVKATGFSSPSNDIQSGSSSSASSKTNKLRSSPPKSGSDSKNLSQSRLSASPLHENKSKLLEKSSSKSSRPSEKSSKTLLTPTDQQSFDLSQLFEYYDDGFHWCEDCSSDFQTVEEFLVHLRSKKHLQTVNQANCPWAKKNVAESKMQAKQTLAVPMKGVEFLLPINGFYCQLCSELLADQTCADQHLRTFAHNDKYKKHTDDNPQYEKTRQIKKLKSQAVTEKTQQKQMELKRKISEIVSESSGEGKPKKVKKEEEEQIVKPKTKNISQPAKAEQRPPPKVDPIKRPFGKFSWGSAEGKPQLSPSSSKAESQTTRDKDKPEEGKGHGARSKNIEIKLKCKSPSGTSKMSTSLTSSTTTSSTSSTTTSSTTTTTSQTKVRPNLTLSVPLSVLKKSYAAPVNKPAPLNMFLSIKSSSTNTSRPLPVLKSSPGESTKKQDTSKSLSNSAPSGKAAETVLPKHTVNNPSLSSDMTAEKSGEILPKQAANKASSDSDMTAEKSGEILPKQAANKASSDSDMTAGKAEVLSKQSKNKPPVSSMSSGIGKLPSMSVYTAANKFPSYPFCIVANKPSQRKMYTAVPPPPQFSVGTHKDKDCAGKSLHCAPSSVKTLSTTVNPSGKEHLAEAVGGTAVSDNNAAGIPGKGHKGMSGTCHVPAVKSQDLNTNSHKALSNPVPTNPFASKPHGPSKPLPTSPAAEQKPLSASKAREMYNNTTKLNQKFKREPLSLTTSLFCQVSDTVQKDVKISSVVPQGVANKSTSEPISPVTAKVCSENAKDPPHVEQKPDASNLQEEIESYYKLISSEDDPEDLTTSEDHDVVPEDPVQIPTLPVQIKVPTPETMQTPIKTEVKPSFLDSITEEELDDSDMACEEAPEAPDVPVSKFSSISTNSYLAPIEPRPSSTLRGSSGASVDVTDICKKSPSGVDTTDIVTPNKDEVPFVSTDYSMEDLAVLTTCDSD</sequence>
<feature type="compositionally biased region" description="Polar residues" evidence="2">
    <location>
        <begin position="373"/>
        <end position="396"/>
    </location>
</feature>
<dbReference type="Proteomes" id="UP001295444">
    <property type="component" value="Chromosome 02"/>
</dbReference>
<feature type="compositionally biased region" description="Acidic residues" evidence="2">
    <location>
        <begin position="2339"/>
        <end position="2353"/>
    </location>
</feature>
<gene>
    <name evidence="4" type="ORF">PECUL_23A029775</name>
</gene>
<feature type="compositionally biased region" description="Polar residues" evidence="2">
    <location>
        <begin position="995"/>
        <end position="1015"/>
    </location>
</feature>
<keyword evidence="1" id="KW-0175">Coiled coil</keyword>
<feature type="compositionally biased region" description="Low complexity" evidence="2">
    <location>
        <begin position="233"/>
        <end position="257"/>
    </location>
</feature>
<feature type="region of interest" description="Disordered" evidence="2">
    <location>
        <begin position="1290"/>
        <end position="1312"/>
    </location>
</feature>
<feature type="compositionally biased region" description="Basic residues" evidence="2">
    <location>
        <begin position="544"/>
        <end position="572"/>
    </location>
</feature>
<feature type="compositionally biased region" description="Basic and acidic residues" evidence="2">
    <location>
        <begin position="1756"/>
        <end position="1768"/>
    </location>
</feature>
<feature type="compositionally biased region" description="Polar residues" evidence="2">
    <location>
        <begin position="2361"/>
        <end position="2370"/>
    </location>
</feature>
<name>A0AAD1VSZ8_PELCU</name>
<dbReference type="PROSITE" id="PS00028">
    <property type="entry name" value="ZINC_FINGER_C2H2_1"/>
    <property type="match status" value="2"/>
</dbReference>
<dbReference type="GO" id="GO:0008270">
    <property type="term" value="F:zinc ion binding"/>
    <property type="evidence" value="ECO:0007669"/>
    <property type="project" value="InterPro"/>
</dbReference>
<feature type="region of interest" description="Disordered" evidence="2">
    <location>
        <begin position="1422"/>
        <end position="1564"/>
    </location>
</feature>
<feature type="compositionally biased region" description="Low complexity" evidence="2">
    <location>
        <begin position="1426"/>
        <end position="1442"/>
    </location>
</feature>
<feature type="compositionally biased region" description="Polar residues" evidence="2">
    <location>
        <begin position="2378"/>
        <end position="2388"/>
    </location>
</feature>
<evidence type="ECO:0000313" key="4">
    <source>
        <dbReference type="EMBL" id="CAH2256575.1"/>
    </source>
</evidence>
<feature type="compositionally biased region" description="Polar residues" evidence="2">
    <location>
        <begin position="1943"/>
        <end position="1953"/>
    </location>
</feature>
<feature type="compositionally biased region" description="Basic and acidic residues" evidence="2">
    <location>
        <begin position="1796"/>
        <end position="1820"/>
    </location>
</feature>
<feature type="region of interest" description="Disordered" evidence="2">
    <location>
        <begin position="986"/>
        <end position="1181"/>
    </location>
</feature>
<dbReference type="PANTHER" id="PTHR15577">
    <property type="entry name" value="ZINC FINGER CONTAINING PROTEIN"/>
    <property type="match status" value="1"/>
</dbReference>
<feature type="compositionally biased region" description="Polar residues" evidence="2">
    <location>
        <begin position="1701"/>
        <end position="1711"/>
    </location>
</feature>
<feature type="domain" description="C2H2-type" evidence="3">
    <location>
        <begin position="1653"/>
        <end position="1675"/>
    </location>
</feature>
<reference evidence="4" key="1">
    <citation type="submission" date="2022-03" db="EMBL/GenBank/DDBJ databases">
        <authorList>
            <person name="Alioto T."/>
            <person name="Alioto T."/>
            <person name="Gomez Garrido J."/>
        </authorList>
    </citation>
    <scope>NUCLEOTIDE SEQUENCE</scope>
</reference>
<feature type="compositionally biased region" description="Polar residues" evidence="2">
    <location>
        <begin position="74"/>
        <end position="205"/>
    </location>
</feature>
<feature type="compositionally biased region" description="Basic residues" evidence="2">
    <location>
        <begin position="502"/>
        <end position="521"/>
    </location>
</feature>
<feature type="compositionally biased region" description="Low complexity" evidence="2">
    <location>
        <begin position="403"/>
        <end position="437"/>
    </location>
</feature>
<feature type="region of interest" description="Disordered" evidence="2">
    <location>
        <begin position="1"/>
        <end position="699"/>
    </location>
</feature>
<feature type="compositionally biased region" description="Basic and acidic residues" evidence="2">
    <location>
        <begin position="1017"/>
        <end position="1084"/>
    </location>
</feature>
<dbReference type="GO" id="GO:0045893">
    <property type="term" value="P:positive regulation of DNA-templated transcription"/>
    <property type="evidence" value="ECO:0007669"/>
    <property type="project" value="TreeGrafter"/>
</dbReference>
<feature type="compositionally biased region" description="Low complexity" evidence="2">
    <location>
        <begin position="577"/>
        <end position="593"/>
    </location>
</feature>
<feature type="compositionally biased region" description="Low complexity" evidence="2">
    <location>
        <begin position="445"/>
        <end position="457"/>
    </location>
</feature>
<feature type="compositionally biased region" description="Basic and acidic residues" evidence="2">
    <location>
        <begin position="622"/>
        <end position="634"/>
    </location>
</feature>
<feature type="compositionally biased region" description="Acidic residues" evidence="2">
    <location>
        <begin position="2282"/>
        <end position="2291"/>
    </location>
</feature>
<feature type="region of interest" description="Disordered" evidence="2">
    <location>
        <begin position="1896"/>
        <end position="2027"/>
    </location>
</feature>
<protein>
    <submittedName>
        <fullName evidence="4">Zinc finger 318 isoform X1</fullName>
    </submittedName>
</protein>
<dbReference type="PANTHER" id="PTHR15577:SF2">
    <property type="entry name" value="ZINC FINGER PROTEIN 318"/>
    <property type="match status" value="1"/>
</dbReference>
<evidence type="ECO:0000256" key="1">
    <source>
        <dbReference type="SAM" id="Coils"/>
    </source>
</evidence>
<dbReference type="GO" id="GO:0045892">
    <property type="term" value="P:negative regulation of DNA-templated transcription"/>
    <property type="evidence" value="ECO:0007669"/>
    <property type="project" value="TreeGrafter"/>
</dbReference>
<dbReference type="GO" id="GO:0003676">
    <property type="term" value="F:nucleic acid binding"/>
    <property type="evidence" value="ECO:0007669"/>
    <property type="project" value="InterPro"/>
</dbReference>
<feature type="compositionally biased region" description="Low complexity" evidence="2">
    <location>
        <begin position="1826"/>
        <end position="1859"/>
    </location>
</feature>
<feature type="compositionally biased region" description="Polar residues" evidence="2">
    <location>
        <begin position="1785"/>
        <end position="1795"/>
    </location>
</feature>
<feature type="compositionally biased region" description="Low complexity" evidence="2">
    <location>
        <begin position="273"/>
        <end position="284"/>
    </location>
</feature>
<evidence type="ECO:0000256" key="2">
    <source>
        <dbReference type="SAM" id="MobiDB-lite"/>
    </source>
</evidence>
<feature type="region of interest" description="Disordered" evidence="2">
    <location>
        <begin position="2282"/>
        <end position="2306"/>
    </location>
</feature>
<organism evidence="4 5">
    <name type="scientific">Pelobates cultripes</name>
    <name type="common">Western spadefoot toad</name>
    <dbReference type="NCBI Taxonomy" id="61616"/>
    <lineage>
        <taxon>Eukaryota</taxon>
        <taxon>Metazoa</taxon>
        <taxon>Chordata</taxon>
        <taxon>Craniata</taxon>
        <taxon>Vertebrata</taxon>
        <taxon>Euteleostomi</taxon>
        <taxon>Amphibia</taxon>
        <taxon>Batrachia</taxon>
        <taxon>Anura</taxon>
        <taxon>Pelobatoidea</taxon>
        <taxon>Pelobatidae</taxon>
        <taxon>Pelobates</taxon>
    </lineage>
</organism>
<feature type="compositionally biased region" description="Low complexity" evidence="2">
    <location>
        <begin position="1490"/>
        <end position="1514"/>
    </location>
</feature>
<accession>A0AAD1VSZ8</accession>
<evidence type="ECO:0000259" key="3">
    <source>
        <dbReference type="PROSITE" id="PS00028"/>
    </source>
</evidence>
<dbReference type="InterPro" id="IPR003604">
    <property type="entry name" value="Matrin/U1-like-C_Znf_C2H2"/>
</dbReference>
<feature type="compositionally biased region" description="Basic and acidic residues" evidence="2">
    <location>
        <begin position="1536"/>
        <end position="1558"/>
    </location>
</feature>
<dbReference type="InterPro" id="IPR013087">
    <property type="entry name" value="Znf_C2H2_type"/>
</dbReference>
<feature type="compositionally biased region" description="Polar residues" evidence="2">
    <location>
        <begin position="1515"/>
        <end position="1531"/>
    </location>
</feature>
<feature type="region of interest" description="Disordered" evidence="2">
    <location>
        <begin position="2145"/>
        <end position="2189"/>
    </location>
</feature>
<feature type="compositionally biased region" description="Polar residues" evidence="2">
    <location>
        <begin position="1085"/>
        <end position="1118"/>
    </location>
</feature>
<proteinExistence type="predicted"/>
<feature type="region of interest" description="Disordered" evidence="2">
    <location>
        <begin position="1694"/>
        <end position="1866"/>
    </location>
</feature>
<dbReference type="GO" id="GO:0005654">
    <property type="term" value="C:nucleoplasm"/>
    <property type="evidence" value="ECO:0007669"/>
    <property type="project" value="TreeGrafter"/>
</dbReference>
<feature type="compositionally biased region" description="Low complexity" evidence="2">
    <location>
        <begin position="291"/>
        <end position="307"/>
    </location>
</feature>
<feature type="region of interest" description="Disordered" evidence="2">
    <location>
        <begin position="2339"/>
        <end position="2409"/>
    </location>
</feature>